<evidence type="ECO:0000313" key="2">
    <source>
        <dbReference type="EMBL" id="MFD2277576.1"/>
    </source>
</evidence>
<keyword evidence="1" id="KW-0472">Membrane</keyword>
<evidence type="ECO:0000256" key="1">
    <source>
        <dbReference type="SAM" id="Phobius"/>
    </source>
</evidence>
<protein>
    <submittedName>
        <fullName evidence="2">Type II secretion system protein</fullName>
    </submittedName>
</protein>
<gene>
    <name evidence="2" type="ORF">ACFSQZ_13980</name>
</gene>
<reference evidence="3" key="1">
    <citation type="journal article" date="2019" name="Int. J. Syst. Evol. Microbiol.">
        <title>The Global Catalogue of Microorganisms (GCM) 10K type strain sequencing project: providing services to taxonomists for standard genome sequencing and annotation.</title>
        <authorList>
            <consortium name="The Broad Institute Genomics Platform"/>
            <consortium name="The Broad Institute Genome Sequencing Center for Infectious Disease"/>
            <person name="Wu L."/>
            <person name="Ma J."/>
        </authorList>
    </citation>
    <scope>NUCLEOTIDE SEQUENCE [LARGE SCALE GENOMIC DNA]</scope>
    <source>
        <strain evidence="3">JCM 16545</strain>
    </source>
</reference>
<dbReference type="PROSITE" id="PS00409">
    <property type="entry name" value="PROKAR_NTER_METHYL"/>
    <property type="match status" value="1"/>
</dbReference>
<keyword evidence="1" id="KW-0812">Transmembrane</keyword>
<dbReference type="SUPFAM" id="SSF54523">
    <property type="entry name" value="Pili subunits"/>
    <property type="match status" value="1"/>
</dbReference>
<name>A0ABW5E4M3_9BACT</name>
<dbReference type="RefSeq" id="WP_377137009.1">
    <property type="nucleotide sequence ID" value="NZ_JBHUJC010000043.1"/>
</dbReference>
<comment type="caution">
    <text evidence="2">The sequence shown here is derived from an EMBL/GenBank/DDBJ whole genome shotgun (WGS) entry which is preliminary data.</text>
</comment>
<sequence>MANLGVMMTLAHKILCNNSPSPRHDFQRGFTLLEIVITMVIISVLLGSAALFFVGSSDEAIEKLSRETQLLAKKTMRSAKDQQRAYSIIITSKSVWAEPEMLNLEEAETSTIAIPVDKDITISYLLDEETGWQRITNNDSPFVWSFSQTGLCEPLTLRFENNIAVDEVTFHPLTAGKLIDEN</sequence>
<keyword evidence="3" id="KW-1185">Reference proteome</keyword>
<keyword evidence="1" id="KW-1133">Transmembrane helix</keyword>
<dbReference type="Proteomes" id="UP001597297">
    <property type="component" value="Unassembled WGS sequence"/>
</dbReference>
<dbReference type="InterPro" id="IPR012902">
    <property type="entry name" value="N_methyl_site"/>
</dbReference>
<organism evidence="2 3">
    <name type="scientific">Rubritalea spongiae</name>
    <dbReference type="NCBI Taxonomy" id="430797"/>
    <lineage>
        <taxon>Bacteria</taxon>
        <taxon>Pseudomonadati</taxon>
        <taxon>Verrucomicrobiota</taxon>
        <taxon>Verrucomicrobiia</taxon>
        <taxon>Verrucomicrobiales</taxon>
        <taxon>Rubritaleaceae</taxon>
        <taxon>Rubritalea</taxon>
    </lineage>
</organism>
<accession>A0ABW5E4M3</accession>
<dbReference type="NCBIfam" id="TIGR02532">
    <property type="entry name" value="IV_pilin_GFxxxE"/>
    <property type="match status" value="1"/>
</dbReference>
<proteinExistence type="predicted"/>
<dbReference type="InterPro" id="IPR045584">
    <property type="entry name" value="Pilin-like"/>
</dbReference>
<evidence type="ECO:0000313" key="3">
    <source>
        <dbReference type="Proteomes" id="UP001597297"/>
    </source>
</evidence>
<dbReference type="Pfam" id="PF07963">
    <property type="entry name" value="N_methyl"/>
    <property type="match status" value="1"/>
</dbReference>
<feature type="transmembrane region" description="Helical" evidence="1">
    <location>
        <begin position="32"/>
        <end position="54"/>
    </location>
</feature>
<dbReference type="EMBL" id="JBHUJC010000043">
    <property type="protein sequence ID" value="MFD2277576.1"/>
    <property type="molecule type" value="Genomic_DNA"/>
</dbReference>